<name>A0A0L6UZM8_9BASI</name>
<comment type="caution">
    <text evidence="3">The sequence shown here is derived from an EMBL/GenBank/DDBJ whole genome shotgun (WGS) entry which is preliminary data.</text>
</comment>
<dbReference type="Pfam" id="PF22936">
    <property type="entry name" value="Pol_BBD"/>
    <property type="match status" value="1"/>
</dbReference>
<evidence type="ECO:0000256" key="1">
    <source>
        <dbReference type="SAM" id="MobiDB-lite"/>
    </source>
</evidence>
<gene>
    <name evidence="3" type="ORF">VP01_315g2</name>
</gene>
<feature type="compositionally biased region" description="Basic and acidic residues" evidence="1">
    <location>
        <begin position="295"/>
        <end position="307"/>
    </location>
</feature>
<accession>A0A0L6UZM8</accession>
<keyword evidence="4" id="KW-1185">Reference proteome</keyword>
<dbReference type="EMBL" id="LAVV01008124">
    <property type="protein sequence ID" value="KNZ53707.1"/>
    <property type="molecule type" value="Genomic_DNA"/>
</dbReference>
<proteinExistence type="predicted"/>
<dbReference type="OrthoDB" id="124542at2759"/>
<sequence length="492" mass="56029">MVRTSMRKHLINSLLKSIDDDMVLLAVSMAMEVDYYSDEESDEELNDILHRYLNPKVPIEKAPHISDFLLHRLEDNCFKQEFLMLRDPFMKLCDLISRRTDDGDFEEAWLLWKWSITIQGQFLSWPNAEARQEISDEYEDQGFKGCAGVIDGSLIIVQSSNTSLNLLLFSQGQQPKLLPKSTPDILMNYMTETVFELVITPDNEENPHQIWMYEFKEFITDMHKMLTEIAICKLAVPNNILSFSILAQLNEDLYNVVKNIIMNEAICESPLLHSLSSKKSYIWRSLGRPKINPPQRKERDPYCESGKHNPSATSHDEDHCYQLHPHLCPKFLNHSEKATTQLMEPIVLDSGATHHMVNDPACFTPTAETNMKISTGGHSNLLYATAFGKATLVNHKGKTVFLENVLLVPTLTRSLISIPQLFKKSLTIEKTIGDGVKVCIDRGFTLQGSLKHNLLELVQCSFLVIKSFSSCYQSNPVLVPKSEIEECSICKE</sequence>
<evidence type="ECO:0000259" key="2">
    <source>
        <dbReference type="Pfam" id="PF22936"/>
    </source>
</evidence>
<feature type="domain" description="Retrovirus-related Pol polyprotein from transposon TNT 1-94-like beta-barrel" evidence="2">
    <location>
        <begin position="347"/>
        <end position="424"/>
    </location>
</feature>
<dbReference type="AlphaFoldDB" id="A0A0L6UZM8"/>
<evidence type="ECO:0000313" key="4">
    <source>
        <dbReference type="Proteomes" id="UP000037035"/>
    </source>
</evidence>
<evidence type="ECO:0000313" key="3">
    <source>
        <dbReference type="EMBL" id="KNZ53707.1"/>
    </source>
</evidence>
<reference evidence="3 4" key="1">
    <citation type="submission" date="2015-08" db="EMBL/GenBank/DDBJ databases">
        <title>Next Generation Sequencing and Analysis of the Genome of Puccinia sorghi L Schw, the Causal Agent of Maize Common Rust.</title>
        <authorList>
            <person name="Rochi L."/>
            <person name="Burguener G."/>
            <person name="Darino M."/>
            <person name="Turjanski A."/>
            <person name="Kreff E."/>
            <person name="Dieguez M.J."/>
            <person name="Sacco F."/>
        </authorList>
    </citation>
    <scope>NUCLEOTIDE SEQUENCE [LARGE SCALE GENOMIC DNA]</scope>
    <source>
        <strain evidence="3 4">RO10H11247</strain>
    </source>
</reference>
<dbReference type="Proteomes" id="UP000037035">
    <property type="component" value="Unassembled WGS sequence"/>
</dbReference>
<organism evidence="3 4">
    <name type="scientific">Puccinia sorghi</name>
    <dbReference type="NCBI Taxonomy" id="27349"/>
    <lineage>
        <taxon>Eukaryota</taxon>
        <taxon>Fungi</taxon>
        <taxon>Dikarya</taxon>
        <taxon>Basidiomycota</taxon>
        <taxon>Pucciniomycotina</taxon>
        <taxon>Pucciniomycetes</taxon>
        <taxon>Pucciniales</taxon>
        <taxon>Pucciniaceae</taxon>
        <taxon>Puccinia</taxon>
    </lineage>
</organism>
<feature type="region of interest" description="Disordered" evidence="1">
    <location>
        <begin position="288"/>
        <end position="316"/>
    </location>
</feature>
<dbReference type="InterPro" id="IPR054722">
    <property type="entry name" value="PolX-like_BBD"/>
</dbReference>
<protein>
    <recommendedName>
        <fullName evidence="2">Retrovirus-related Pol polyprotein from transposon TNT 1-94-like beta-barrel domain-containing protein</fullName>
    </recommendedName>
</protein>
<dbReference type="VEuPathDB" id="FungiDB:VP01_315g2"/>